<comment type="caution">
    <text evidence="2">The sequence shown here is derived from an EMBL/GenBank/DDBJ whole genome shotgun (WGS) entry which is preliminary data.</text>
</comment>
<keyword evidence="3" id="KW-1185">Reference proteome</keyword>
<name>A0A327Z1Q1_9ACTN</name>
<protein>
    <recommendedName>
        <fullName evidence="4">SMODS-associating 2TM beta-strand rich effector domain-containing protein</fullName>
    </recommendedName>
</protein>
<dbReference type="Proteomes" id="UP000249341">
    <property type="component" value="Unassembled WGS sequence"/>
</dbReference>
<dbReference type="EMBL" id="QLMJ01000022">
    <property type="protein sequence ID" value="RAK27699.1"/>
    <property type="molecule type" value="Genomic_DNA"/>
</dbReference>
<keyword evidence="1" id="KW-0812">Transmembrane</keyword>
<organism evidence="2 3">
    <name type="scientific">Actinoplanes lutulentus</name>
    <dbReference type="NCBI Taxonomy" id="1287878"/>
    <lineage>
        <taxon>Bacteria</taxon>
        <taxon>Bacillati</taxon>
        <taxon>Actinomycetota</taxon>
        <taxon>Actinomycetes</taxon>
        <taxon>Micromonosporales</taxon>
        <taxon>Micromonosporaceae</taxon>
        <taxon>Actinoplanes</taxon>
    </lineage>
</organism>
<evidence type="ECO:0000313" key="2">
    <source>
        <dbReference type="EMBL" id="RAK27699.1"/>
    </source>
</evidence>
<gene>
    <name evidence="2" type="ORF">B0I29_12282</name>
</gene>
<evidence type="ECO:0008006" key="4">
    <source>
        <dbReference type="Google" id="ProtNLM"/>
    </source>
</evidence>
<dbReference type="AlphaFoldDB" id="A0A327Z1Q1"/>
<feature type="transmembrane region" description="Helical" evidence="1">
    <location>
        <begin position="12"/>
        <end position="30"/>
    </location>
</feature>
<reference evidence="2 3" key="1">
    <citation type="submission" date="2018-06" db="EMBL/GenBank/DDBJ databases">
        <title>Genomic Encyclopedia of Type Strains, Phase III (KMG-III): the genomes of soil and plant-associated and newly described type strains.</title>
        <authorList>
            <person name="Whitman W."/>
        </authorList>
    </citation>
    <scope>NUCLEOTIDE SEQUENCE [LARGE SCALE GENOMIC DNA]</scope>
    <source>
        <strain evidence="2 3">CGMCC 4.7090</strain>
    </source>
</reference>
<accession>A0A327Z1Q1</accession>
<proteinExistence type="predicted"/>
<sequence length="190" mass="20978">MLDSLSHEPNWIIVTFVGALLGASVTWWSSPVRYLRSRRRNRHLVGTWYECHYTFRQGQLILGRATLTIRPGFRNALKVVAEQHETHPDGAVTDLSYAGSLHREGQLVLTLSGRSHDETLVMRYLERLPSNPAPVPGIWLCRDHDGLPAAGVSALSRRELTDEQAHEALTSGGAAPGALRISLREATAAP</sequence>
<keyword evidence="1" id="KW-0472">Membrane</keyword>
<evidence type="ECO:0000256" key="1">
    <source>
        <dbReference type="SAM" id="Phobius"/>
    </source>
</evidence>
<keyword evidence="1" id="KW-1133">Transmembrane helix</keyword>
<evidence type="ECO:0000313" key="3">
    <source>
        <dbReference type="Proteomes" id="UP000249341"/>
    </source>
</evidence>